<dbReference type="Pfam" id="PF07062">
    <property type="entry name" value="Clc-like"/>
    <property type="match status" value="1"/>
</dbReference>
<dbReference type="PANTHER" id="PTHR10671:SF96">
    <property type="entry name" value="CLC-LIKE PROTEIN 5"/>
    <property type="match status" value="1"/>
</dbReference>
<comment type="subcellular location">
    <subcellularLocation>
        <location evidence="1">Membrane</location>
        <topology evidence="1">Multi-pass membrane protein</topology>
    </subcellularLocation>
</comment>
<gene>
    <name evidence="7" type="ORF">Mgra_00007465</name>
</gene>
<keyword evidence="3 6" id="KW-1133">Transmembrane helix</keyword>
<dbReference type="AlphaFoldDB" id="A0A8S9ZIE1"/>
<feature type="transmembrane region" description="Helical" evidence="6">
    <location>
        <begin position="106"/>
        <end position="131"/>
    </location>
</feature>
<evidence type="ECO:0000256" key="1">
    <source>
        <dbReference type="ARBA" id="ARBA00004141"/>
    </source>
</evidence>
<keyword evidence="4 6" id="KW-0472">Membrane</keyword>
<dbReference type="Proteomes" id="UP000605970">
    <property type="component" value="Unassembled WGS sequence"/>
</dbReference>
<sequence>MPLQMIKNNLIGNISKLQLITIILNILAEFLLFIATLTPSWQVAEDTDVHRNIQSGLWIYCPGQSQCWYIFSDNVINYYERVEVCRFLLIGDCRKKLLRTPYFFGWHYAVLILMFITLILSGGGIISLGIGKFKENLLRTMTIILDVLLILLCGIGLAVFMINAEMLESRYLIGVQNIFPKSYGYSFYLACWAMLILLFALMSSILLTSSIFFSHEVNSGSPIPYGDYGEFPPLEVLPPPILKWQQQQQFEESSPQFYSENQGNKRILNDNNNLIFQQSSSPFQYNQQNNTTLLNQSPPIRFDEQNNNKQIFQKHYYTPINEITSIP</sequence>
<evidence type="ECO:0000313" key="7">
    <source>
        <dbReference type="EMBL" id="KAF7633104.1"/>
    </source>
</evidence>
<evidence type="ECO:0000256" key="5">
    <source>
        <dbReference type="ARBA" id="ARBA00060861"/>
    </source>
</evidence>
<dbReference type="InterPro" id="IPR010761">
    <property type="entry name" value="Clc_prot-like"/>
</dbReference>
<keyword evidence="2 6" id="KW-0812">Transmembrane</keyword>
<accession>A0A8S9ZIE1</accession>
<evidence type="ECO:0000256" key="2">
    <source>
        <dbReference type="ARBA" id="ARBA00022692"/>
    </source>
</evidence>
<comment type="similarity">
    <text evidence="5">Belongs to the Clc family.</text>
</comment>
<dbReference type="OrthoDB" id="5783969at2759"/>
<feature type="transmembrane region" description="Helical" evidence="6">
    <location>
        <begin position="20"/>
        <end position="41"/>
    </location>
</feature>
<evidence type="ECO:0000256" key="6">
    <source>
        <dbReference type="SAM" id="Phobius"/>
    </source>
</evidence>
<dbReference type="FunFam" id="1.20.140.150:FF:000042">
    <property type="entry name" value="Clc-like protein 2"/>
    <property type="match status" value="1"/>
</dbReference>
<name>A0A8S9ZIE1_9BILA</name>
<proteinExistence type="inferred from homology"/>
<keyword evidence="8" id="KW-1185">Reference proteome</keyword>
<comment type="caution">
    <text evidence="7">The sequence shown here is derived from an EMBL/GenBank/DDBJ whole genome shotgun (WGS) entry which is preliminary data.</text>
</comment>
<organism evidence="7 8">
    <name type="scientific">Meloidogyne graminicola</name>
    <dbReference type="NCBI Taxonomy" id="189291"/>
    <lineage>
        <taxon>Eukaryota</taxon>
        <taxon>Metazoa</taxon>
        <taxon>Ecdysozoa</taxon>
        <taxon>Nematoda</taxon>
        <taxon>Chromadorea</taxon>
        <taxon>Rhabditida</taxon>
        <taxon>Tylenchina</taxon>
        <taxon>Tylenchomorpha</taxon>
        <taxon>Tylenchoidea</taxon>
        <taxon>Meloidogynidae</taxon>
        <taxon>Meloidogyninae</taxon>
        <taxon>Meloidogyne</taxon>
    </lineage>
</organism>
<reference evidence="7" key="1">
    <citation type="journal article" date="2020" name="Ecol. Evol.">
        <title>Genome structure and content of the rice root-knot nematode (Meloidogyne graminicola).</title>
        <authorList>
            <person name="Phan N.T."/>
            <person name="Danchin E.G.J."/>
            <person name="Klopp C."/>
            <person name="Perfus-Barbeoch L."/>
            <person name="Kozlowski D.K."/>
            <person name="Koutsovoulos G.D."/>
            <person name="Lopez-Roques C."/>
            <person name="Bouchez O."/>
            <person name="Zahm M."/>
            <person name="Besnard G."/>
            <person name="Bellafiore S."/>
        </authorList>
    </citation>
    <scope>NUCLEOTIDE SEQUENCE</scope>
    <source>
        <strain evidence="7">VN-18</strain>
    </source>
</reference>
<evidence type="ECO:0000256" key="3">
    <source>
        <dbReference type="ARBA" id="ARBA00022989"/>
    </source>
</evidence>
<feature type="transmembrane region" description="Helical" evidence="6">
    <location>
        <begin position="143"/>
        <end position="163"/>
    </location>
</feature>
<protein>
    <submittedName>
        <fullName evidence="7">Uncharacterized protein</fullName>
    </submittedName>
</protein>
<dbReference type="EMBL" id="JABEBT010000084">
    <property type="protein sequence ID" value="KAF7633104.1"/>
    <property type="molecule type" value="Genomic_DNA"/>
</dbReference>
<evidence type="ECO:0000256" key="4">
    <source>
        <dbReference type="ARBA" id="ARBA00023136"/>
    </source>
</evidence>
<dbReference type="PANTHER" id="PTHR10671">
    <property type="entry name" value="EPITHELIAL MEMBRANE PROTEIN-RELATED"/>
    <property type="match status" value="1"/>
</dbReference>
<dbReference type="GO" id="GO:0005886">
    <property type="term" value="C:plasma membrane"/>
    <property type="evidence" value="ECO:0007669"/>
    <property type="project" value="TreeGrafter"/>
</dbReference>
<feature type="transmembrane region" description="Helical" evidence="6">
    <location>
        <begin position="183"/>
        <end position="207"/>
    </location>
</feature>
<dbReference type="InterPro" id="IPR050579">
    <property type="entry name" value="PMP-22/EMP/MP20-like"/>
</dbReference>
<dbReference type="Gene3D" id="1.20.140.150">
    <property type="match status" value="1"/>
</dbReference>
<evidence type="ECO:0000313" key="8">
    <source>
        <dbReference type="Proteomes" id="UP000605970"/>
    </source>
</evidence>